<keyword evidence="4" id="KW-0378">Hydrolase</keyword>
<dbReference type="Pfam" id="PF04043">
    <property type="entry name" value="PMEI"/>
    <property type="match status" value="1"/>
</dbReference>
<evidence type="ECO:0000259" key="6">
    <source>
        <dbReference type="SMART" id="SM00856"/>
    </source>
</evidence>
<keyword evidence="5" id="KW-0063">Aspartyl esterase</keyword>
<dbReference type="AlphaFoldDB" id="A0AAN8V9S5"/>
<dbReference type="SUPFAM" id="SSF51126">
    <property type="entry name" value="Pectin lyase-like"/>
    <property type="match status" value="1"/>
</dbReference>
<reference evidence="7 8" key="1">
    <citation type="submission" date="2023-12" db="EMBL/GenBank/DDBJ databases">
        <title>A high-quality genome assembly for Dillenia turbinata (Dilleniales).</title>
        <authorList>
            <person name="Chanderbali A."/>
        </authorList>
    </citation>
    <scope>NUCLEOTIDE SEQUENCE [LARGE SCALE GENOMIC DNA]</scope>
    <source>
        <strain evidence="7">LSX21</strain>
        <tissue evidence="7">Leaf</tissue>
    </source>
</reference>
<evidence type="ECO:0000313" key="7">
    <source>
        <dbReference type="EMBL" id="KAK6930200.1"/>
    </source>
</evidence>
<dbReference type="CDD" id="cd15798">
    <property type="entry name" value="PMEI-like_3"/>
    <property type="match status" value="1"/>
</dbReference>
<dbReference type="Pfam" id="PF01095">
    <property type="entry name" value="Pectinesterase"/>
    <property type="match status" value="2"/>
</dbReference>
<accession>A0AAN8V9S5</accession>
<dbReference type="InterPro" id="IPR011050">
    <property type="entry name" value="Pectin_lyase_fold/virulence"/>
</dbReference>
<evidence type="ECO:0000256" key="3">
    <source>
        <dbReference type="ARBA" id="ARBA00007786"/>
    </source>
</evidence>
<dbReference type="GO" id="GO:0030599">
    <property type="term" value="F:pectinesterase activity"/>
    <property type="evidence" value="ECO:0007669"/>
    <property type="project" value="InterPro"/>
</dbReference>
<dbReference type="GO" id="GO:0042545">
    <property type="term" value="P:cell wall modification"/>
    <property type="evidence" value="ECO:0007669"/>
    <property type="project" value="InterPro"/>
</dbReference>
<dbReference type="InterPro" id="IPR012334">
    <property type="entry name" value="Pectin_lyas_fold"/>
</dbReference>
<organism evidence="7 8">
    <name type="scientific">Dillenia turbinata</name>
    <dbReference type="NCBI Taxonomy" id="194707"/>
    <lineage>
        <taxon>Eukaryota</taxon>
        <taxon>Viridiplantae</taxon>
        <taxon>Streptophyta</taxon>
        <taxon>Embryophyta</taxon>
        <taxon>Tracheophyta</taxon>
        <taxon>Spermatophyta</taxon>
        <taxon>Magnoliopsida</taxon>
        <taxon>eudicotyledons</taxon>
        <taxon>Gunneridae</taxon>
        <taxon>Pentapetalae</taxon>
        <taxon>Dilleniales</taxon>
        <taxon>Dilleniaceae</taxon>
        <taxon>Dillenia</taxon>
    </lineage>
</organism>
<comment type="caution">
    <text evidence="7">The sequence shown here is derived from an EMBL/GenBank/DDBJ whole genome shotgun (WGS) entry which is preliminary data.</text>
</comment>
<evidence type="ECO:0000256" key="4">
    <source>
        <dbReference type="ARBA" id="ARBA00022801"/>
    </source>
</evidence>
<dbReference type="FunFam" id="1.20.140.40:FF:000001">
    <property type="entry name" value="Pectinesterase"/>
    <property type="match status" value="1"/>
</dbReference>
<comment type="similarity">
    <text evidence="3">In the C-terminal section; belongs to the pectinesterase family.</text>
</comment>
<dbReference type="PANTHER" id="PTHR31707">
    <property type="entry name" value="PECTINESTERASE"/>
    <property type="match status" value="1"/>
</dbReference>
<dbReference type="EMBL" id="JBAMMX010000012">
    <property type="protein sequence ID" value="KAK6930200.1"/>
    <property type="molecule type" value="Genomic_DNA"/>
</dbReference>
<name>A0AAN8V9S5_9MAGN</name>
<evidence type="ECO:0000313" key="8">
    <source>
        <dbReference type="Proteomes" id="UP001370490"/>
    </source>
</evidence>
<gene>
    <name evidence="7" type="ORF">RJ641_004294</name>
</gene>
<keyword evidence="8" id="KW-1185">Reference proteome</keyword>
<evidence type="ECO:0000256" key="2">
    <source>
        <dbReference type="ARBA" id="ARBA00006027"/>
    </source>
</evidence>
<evidence type="ECO:0000256" key="5">
    <source>
        <dbReference type="ARBA" id="ARBA00023085"/>
    </source>
</evidence>
<comment type="pathway">
    <text evidence="1">Glycan metabolism; pectin degradation; 2-dehydro-3-deoxy-D-gluconate from pectin: step 1/5.</text>
</comment>
<sequence length="452" mass="48924">MAEKKKIAILGVSSLLLVAMVVGVAIGLRGGNGWNDGSGSDGGSGNQISTSSKAVESVCQPTDYKDACVQSLSKAAGNTSDPKEIIKAAFTVAVDEIKRAMSDSQTLKELEKDPQYASAIEVCKEVMEHSIDDLERSYEEFSSFELSKIDDYLEDLNVWLSGSIAFQETCLDAFQNTTGDAGEKMKELLKSSGQLTSNALAIVTGLSSALSNLKIPGLSRRLFSEKESDSFADGLPSWVIPANRHLLQANAGKINPNVIVAKDGSGKYKTINEALKDIPTPKKGKGKGTTQNSNETFVIYVKAGVYPEYVTFTKTMNNVMLIGDGPDKTRITGSRSYKGGYQTYKSATVSKNLAYLGRPWKAYSRTLYTNCQIDGFIDPAGWLEWPGTTYHETCWYSEVGNRGAGANVAKRVNWPGVKKVTTQETVEFTVSNFLEGNGRDPWTRAAGVPVDA</sequence>
<dbReference type="SMART" id="SM00856">
    <property type="entry name" value="PMEI"/>
    <property type="match status" value="1"/>
</dbReference>
<dbReference type="InterPro" id="IPR006501">
    <property type="entry name" value="Pectinesterase_inhib_dom"/>
</dbReference>
<comment type="similarity">
    <text evidence="2">In the N-terminal section; belongs to the PMEI family.</text>
</comment>
<dbReference type="InterPro" id="IPR035513">
    <property type="entry name" value="Invertase/methylesterase_inhib"/>
</dbReference>
<dbReference type="Proteomes" id="UP001370490">
    <property type="component" value="Unassembled WGS sequence"/>
</dbReference>
<protein>
    <submittedName>
        <fullName evidence="7">Pectinesterase inhibitor domain</fullName>
    </submittedName>
</protein>
<proteinExistence type="inferred from homology"/>
<dbReference type="GO" id="GO:0004857">
    <property type="term" value="F:enzyme inhibitor activity"/>
    <property type="evidence" value="ECO:0007669"/>
    <property type="project" value="InterPro"/>
</dbReference>
<dbReference type="SUPFAM" id="SSF101148">
    <property type="entry name" value="Plant invertase/pectin methylesterase inhibitor"/>
    <property type="match status" value="1"/>
</dbReference>
<dbReference type="Gene3D" id="1.20.140.40">
    <property type="entry name" value="Invertase/pectin methylesterase inhibitor family protein"/>
    <property type="match status" value="1"/>
</dbReference>
<dbReference type="InterPro" id="IPR000070">
    <property type="entry name" value="Pectinesterase_cat"/>
</dbReference>
<evidence type="ECO:0000256" key="1">
    <source>
        <dbReference type="ARBA" id="ARBA00005184"/>
    </source>
</evidence>
<dbReference type="NCBIfam" id="TIGR01614">
    <property type="entry name" value="PME_inhib"/>
    <property type="match status" value="1"/>
</dbReference>
<feature type="domain" description="Pectinesterase inhibitor" evidence="6">
    <location>
        <begin position="50"/>
        <end position="202"/>
    </location>
</feature>
<dbReference type="Gene3D" id="2.160.20.10">
    <property type="entry name" value="Single-stranded right-handed beta-helix, Pectin lyase-like"/>
    <property type="match status" value="2"/>
</dbReference>